<feature type="compositionally biased region" description="Basic and acidic residues" evidence="1">
    <location>
        <begin position="71"/>
        <end position="106"/>
    </location>
</feature>
<name>A0A0E3WU29_9EURY</name>
<dbReference type="Proteomes" id="UP000033101">
    <property type="component" value="Chromosome"/>
</dbReference>
<organism evidence="3 4">
    <name type="scientific">Methanosarcina horonobensis HB-1 = JCM 15518</name>
    <dbReference type="NCBI Taxonomy" id="1434110"/>
    <lineage>
        <taxon>Archaea</taxon>
        <taxon>Methanobacteriati</taxon>
        <taxon>Methanobacteriota</taxon>
        <taxon>Stenosarchaea group</taxon>
        <taxon>Methanomicrobia</taxon>
        <taxon>Methanosarcinales</taxon>
        <taxon>Methanosarcinaceae</taxon>
        <taxon>Methanosarcina</taxon>
    </lineage>
</organism>
<evidence type="ECO:0000313" key="4">
    <source>
        <dbReference type="Proteomes" id="UP000033101"/>
    </source>
</evidence>
<dbReference type="HOGENOM" id="CLU_2217069_0_0_2"/>
<dbReference type="AlphaFoldDB" id="A0A0E3WU29"/>
<feature type="transmembrane region" description="Helical" evidence="2">
    <location>
        <begin position="12"/>
        <end position="31"/>
    </location>
</feature>
<proteinExistence type="predicted"/>
<protein>
    <submittedName>
        <fullName evidence="3">Uncharacterized protein</fullName>
    </submittedName>
</protein>
<evidence type="ECO:0000313" key="3">
    <source>
        <dbReference type="EMBL" id="AKB79485.1"/>
    </source>
</evidence>
<keyword evidence="2" id="KW-1133">Transmembrane helix</keyword>
<accession>A0A0E3WU29</accession>
<dbReference type="KEGG" id="mhor:MSHOH_3002"/>
<sequence>MNGTIFSLRNKFIIRAALLFILSTIAFYILTEHRAHLLAYSSYIFFLAYILLHFFMCGKYGNHREHGRHCGHGDGKHGHKEEDKRIEHGAGGHKDGIQHDQTRKIK</sequence>
<dbReference type="EMBL" id="CP009516">
    <property type="protein sequence ID" value="AKB79485.1"/>
    <property type="molecule type" value="Genomic_DNA"/>
</dbReference>
<dbReference type="PATRIC" id="fig|1434110.4.peg.3868"/>
<dbReference type="InterPro" id="IPR021682">
    <property type="entry name" value="DUF2933"/>
</dbReference>
<dbReference type="GeneID" id="25419455"/>
<reference evidence="3 4" key="1">
    <citation type="submission" date="2014-07" db="EMBL/GenBank/DDBJ databases">
        <title>Methanogenic archaea and the global carbon cycle.</title>
        <authorList>
            <person name="Henriksen J.R."/>
            <person name="Luke J."/>
            <person name="Reinhart S."/>
            <person name="Benedict M.N."/>
            <person name="Youngblut N.D."/>
            <person name="Metcalf M.E."/>
            <person name="Whitaker R.J."/>
            <person name="Metcalf W.W."/>
        </authorList>
    </citation>
    <scope>NUCLEOTIDE SEQUENCE [LARGE SCALE GENOMIC DNA]</scope>
    <source>
        <strain evidence="3 4">HB-1</strain>
    </source>
</reference>
<dbReference type="STRING" id="1434110.MSHOH_3002"/>
<feature type="region of interest" description="Disordered" evidence="1">
    <location>
        <begin position="67"/>
        <end position="106"/>
    </location>
</feature>
<dbReference type="RefSeq" id="WP_158024213.1">
    <property type="nucleotide sequence ID" value="NZ_CP009516.1"/>
</dbReference>
<evidence type="ECO:0000256" key="1">
    <source>
        <dbReference type="SAM" id="MobiDB-lite"/>
    </source>
</evidence>
<keyword evidence="2" id="KW-0812">Transmembrane</keyword>
<keyword evidence="4" id="KW-1185">Reference proteome</keyword>
<evidence type="ECO:0000256" key="2">
    <source>
        <dbReference type="SAM" id="Phobius"/>
    </source>
</evidence>
<dbReference type="Pfam" id="PF11666">
    <property type="entry name" value="DUF2933"/>
    <property type="match status" value="1"/>
</dbReference>
<feature type="transmembrane region" description="Helical" evidence="2">
    <location>
        <begin position="37"/>
        <end position="58"/>
    </location>
</feature>
<gene>
    <name evidence="3" type="ORF">MSHOH_3002</name>
</gene>
<keyword evidence="2" id="KW-0472">Membrane</keyword>